<dbReference type="EMBL" id="CM042061">
    <property type="protein sequence ID" value="KAI3673797.1"/>
    <property type="molecule type" value="Genomic_DNA"/>
</dbReference>
<proteinExistence type="predicted"/>
<reference evidence="1 2" key="2">
    <citation type="journal article" date="2022" name="Mol. Ecol. Resour.">
        <title>The genomes of chicory, endive, great burdock and yacon provide insights into Asteraceae paleo-polyploidization history and plant inulin production.</title>
        <authorList>
            <person name="Fan W."/>
            <person name="Wang S."/>
            <person name="Wang H."/>
            <person name="Wang A."/>
            <person name="Jiang F."/>
            <person name="Liu H."/>
            <person name="Zhao H."/>
            <person name="Xu D."/>
            <person name="Zhang Y."/>
        </authorList>
    </citation>
    <scope>NUCLEOTIDE SEQUENCE [LARGE SCALE GENOMIC DNA]</scope>
    <source>
        <strain evidence="2">cv. Niubang</strain>
    </source>
</reference>
<dbReference type="Proteomes" id="UP001055879">
    <property type="component" value="Linkage Group LG15"/>
</dbReference>
<keyword evidence="2" id="KW-1185">Reference proteome</keyword>
<evidence type="ECO:0000313" key="1">
    <source>
        <dbReference type="EMBL" id="KAI3673797.1"/>
    </source>
</evidence>
<accession>A0ACB8XU56</accession>
<reference evidence="2" key="1">
    <citation type="journal article" date="2022" name="Mol. Ecol. Resour.">
        <title>The genomes of chicory, endive, great burdock and yacon provide insights into Asteraceae palaeo-polyploidization history and plant inulin production.</title>
        <authorList>
            <person name="Fan W."/>
            <person name="Wang S."/>
            <person name="Wang H."/>
            <person name="Wang A."/>
            <person name="Jiang F."/>
            <person name="Liu H."/>
            <person name="Zhao H."/>
            <person name="Xu D."/>
            <person name="Zhang Y."/>
        </authorList>
    </citation>
    <scope>NUCLEOTIDE SEQUENCE [LARGE SCALE GENOMIC DNA]</scope>
    <source>
        <strain evidence="2">cv. Niubang</strain>
    </source>
</reference>
<comment type="caution">
    <text evidence="1">The sequence shown here is derived from an EMBL/GenBank/DDBJ whole genome shotgun (WGS) entry which is preliminary data.</text>
</comment>
<gene>
    <name evidence="1" type="ORF">L6452_39927</name>
</gene>
<name>A0ACB8XU56_ARCLA</name>
<evidence type="ECO:0000313" key="2">
    <source>
        <dbReference type="Proteomes" id="UP001055879"/>
    </source>
</evidence>
<organism evidence="1 2">
    <name type="scientific">Arctium lappa</name>
    <name type="common">Greater burdock</name>
    <name type="synonym">Lappa major</name>
    <dbReference type="NCBI Taxonomy" id="4217"/>
    <lineage>
        <taxon>Eukaryota</taxon>
        <taxon>Viridiplantae</taxon>
        <taxon>Streptophyta</taxon>
        <taxon>Embryophyta</taxon>
        <taxon>Tracheophyta</taxon>
        <taxon>Spermatophyta</taxon>
        <taxon>Magnoliopsida</taxon>
        <taxon>eudicotyledons</taxon>
        <taxon>Gunneridae</taxon>
        <taxon>Pentapetalae</taxon>
        <taxon>asterids</taxon>
        <taxon>campanulids</taxon>
        <taxon>Asterales</taxon>
        <taxon>Asteraceae</taxon>
        <taxon>Carduoideae</taxon>
        <taxon>Cardueae</taxon>
        <taxon>Arctiinae</taxon>
        <taxon>Arctium</taxon>
    </lineage>
</organism>
<protein>
    <submittedName>
        <fullName evidence="1">Uncharacterized protein</fullName>
    </submittedName>
</protein>
<sequence>MSKPNPTPPPTFKNPNPKPTWYHHLWAAAGCTTALFSLSTTAVHASTDPYTSLKTIFAGLIGYFFIDLISSIYHWTFDNYGDSSTPLLGPHIDTFRSHHELPWATTRTQFSTNLYAPAVFNTIVVLPMSLMWYDQPVVMGFVGVVGVGILFSAQIHVWAHQSKGKLPVMVVAMQNAGVVLGQSRHASHHRSFDRDYGIVSGNWDRVLDEYKVFLGLEKVVFLLVGVKPMSWSEGKSGGGGATAVTVVEEDYVEMSPS</sequence>